<evidence type="ECO:0000256" key="1">
    <source>
        <dbReference type="PROSITE-ProRule" id="PRU00076"/>
    </source>
</evidence>
<comment type="caution">
    <text evidence="1">Lacks conserved residue(s) required for the propagation of feature annotation.</text>
</comment>
<dbReference type="EMBL" id="JAFNEN010005937">
    <property type="protein sequence ID" value="KAG8158047.1"/>
    <property type="molecule type" value="Genomic_DNA"/>
</dbReference>
<dbReference type="Proteomes" id="UP000827092">
    <property type="component" value="Unassembled WGS sequence"/>
</dbReference>
<dbReference type="Gene3D" id="2.10.25.10">
    <property type="entry name" value="Laminin"/>
    <property type="match status" value="1"/>
</dbReference>
<feature type="domain" description="EGF-like" evidence="2">
    <location>
        <begin position="7"/>
        <end position="44"/>
    </location>
</feature>
<reference evidence="3 4" key="1">
    <citation type="journal article" date="2022" name="Nat. Ecol. Evol.">
        <title>A masculinizing supergene underlies an exaggerated male reproductive morph in a spider.</title>
        <authorList>
            <person name="Hendrickx F."/>
            <person name="De Corte Z."/>
            <person name="Sonet G."/>
            <person name="Van Belleghem S.M."/>
            <person name="Kostlbacher S."/>
            <person name="Vangestel C."/>
        </authorList>
    </citation>
    <scope>NUCLEOTIDE SEQUENCE [LARGE SCALE GENOMIC DNA]</scope>
    <source>
        <strain evidence="3">W744_W776</strain>
    </source>
</reference>
<dbReference type="PROSITE" id="PS00022">
    <property type="entry name" value="EGF_1"/>
    <property type="match status" value="1"/>
</dbReference>
<dbReference type="PROSITE" id="PS50026">
    <property type="entry name" value="EGF_3"/>
    <property type="match status" value="1"/>
</dbReference>
<keyword evidence="4" id="KW-1185">Reference proteome</keyword>
<dbReference type="InterPro" id="IPR000742">
    <property type="entry name" value="EGF"/>
</dbReference>
<name>A0AAV6TED9_9ARAC</name>
<keyword evidence="1" id="KW-0245">EGF-like domain</keyword>
<comment type="caution">
    <text evidence="3">The sequence shown here is derived from an EMBL/GenBank/DDBJ whole genome shotgun (WGS) entry which is preliminary data.</text>
</comment>
<keyword evidence="1" id="KW-1015">Disulfide bond</keyword>
<dbReference type="AlphaFoldDB" id="A0AAV6TED9"/>
<gene>
    <name evidence="3" type="ORF">JTE90_006742</name>
</gene>
<organism evidence="3 4">
    <name type="scientific">Oedothorax gibbosus</name>
    <dbReference type="NCBI Taxonomy" id="931172"/>
    <lineage>
        <taxon>Eukaryota</taxon>
        <taxon>Metazoa</taxon>
        <taxon>Ecdysozoa</taxon>
        <taxon>Arthropoda</taxon>
        <taxon>Chelicerata</taxon>
        <taxon>Arachnida</taxon>
        <taxon>Araneae</taxon>
        <taxon>Araneomorphae</taxon>
        <taxon>Entelegynae</taxon>
        <taxon>Araneoidea</taxon>
        <taxon>Linyphiidae</taxon>
        <taxon>Erigoninae</taxon>
        <taxon>Oedothorax</taxon>
    </lineage>
</organism>
<proteinExistence type="predicted"/>
<evidence type="ECO:0000259" key="2">
    <source>
        <dbReference type="PROSITE" id="PS50026"/>
    </source>
</evidence>
<evidence type="ECO:0000313" key="3">
    <source>
        <dbReference type="EMBL" id="KAG8158047.1"/>
    </source>
</evidence>
<evidence type="ECO:0000313" key="4">
    <source>
        <dbReference type="Proteomes" id="UP000827092"/>
    </source>
</evidence>
<sequence>MLKKLFLLDTCEHTSECDNGMECQNKDGVGHCQCAPGLSGDKCDIVDECVSGKLKNCTTDTGGLCKFVIDKPVCDCGVGKGFDTKLQTCRV</sequence>
<feature type="disulfide bond" evidence="1">
    <location>
        <begin position="34"/>
        <end position="43"/>
    </location>
</feature>
<protein>
    <recommendedName>
        <fullName evidence="2">EGF-like domain-containing protein</fullName>
    </recommendedName>
</protein>
<accession>A0AAV6TED9</accession>